<comment type="subcellular location">
    <subcellularLocation>
        <location evidence="10">Cytoplasm</location>
    </subcellularLocation>
    <text evidence="10">Associated with the membrane possibly through PlsY.</text>
</comment>
<protein>
    <recommendedName>
        <fullName evidence="8 10">Phosphate acyltransferase</fullName>
        <ecNumber evidence="8 10">2.3.1.274</ecNumber>
    </recommendedName>
    <alternativeName>
        <fullName evidence="10">Acyl-ACP phosphotransacylase</fullName>
    </alternativeName>
    <alternativeName>
        <fullName evidence="10">Acyl-[acyl-carrier-protein]--phosphate acyltransferase</fullName>
    </alternativeName>
    <alternativeName>
        <fullName evidence="10">Phosphate-acyl-ACP acyltransferase</fullName>
    </alternativeName>
</protein>
<keyword evidence="3 10" id="KW-0444">Lipid biosynthesis</keyword>
<comment type="pathway">
    <text evidence="10">Lipid metabolism; phospholipid metabolism.</text>
</comment>
<name>A0A2M8QAA0_9CHLR</name>
<evidence type="ECO:0000256" key="7">
    <source>
        <dbReference type="ARBA" id="ARBA00023264"/>
    </source>
</evidence>
<evidence type="ECO:0000256" key="8">
    <source>
        <dbReference type="ARBA" id="ARBA00024069"/>
    </source>
</evidence>
<evidence type="ECO:0000256" key="6">
    <source>
        <dbReference type="ARBA" id="ARBA00023209"/>
    </source>
</evidence>
<dbReference type="Gene3D" id="3.40.718.10">
    <property type="entry name" value="Isopropylmalate Dehydrogenase"/>
    <property type="match status" value="1"/>
</dbReference>
<evidence type="ECO:0000256" key="2">
    <source>
        <dbReference type="ARBA" id="ARBA00022490"/>
    </source>
</evidence>
<gene>
    <name evidence="10" type="primary">plsX</name>
    <name evidence="11" type="ORF">CUN48_12295</name>
</gene>
<comment type="caution">
    <text evidence="11">The sequence shown here is derived from an EMBL/GenBank/DDBJ whole genome shotgun (WGS) entry which is preliminary data.</text>
</comment>
<dbReference type="GO" id="GO:0005737">
    <property type="term" value="C:cytoplasm"/>
    <property type="evidence" value="ECO:0007669"/>
    <property type="project" value="UniProtKB-SubCell"/>
</dbReference>
<evidence type="ECO:0000313" key="11">
    <source>
        <dbReference type="EMBL" id="PJF46737.1"/>
    </source>
</evidence>
<evidence type="ECO:0000256" key="9">
    <source>
        <dbReference type="ARBA" id="ARBA00046608"/>
    </source>
</evidence>
<dbReference type="EMBL" id="PGTN01000102">
    <property type="protein sequence ID" value="PJF46737.1"/>
    <property type="molecule type" value="Genomic_DNA"/>
</dbReference>
<evidence type="ECO:0000313" key="12">
    <source>
        <dbReference type="Proteomes" id="UP000230790"/>
    </source>
</evidence>
<keyword evidence="11" id="KW-0012">Acyltransferase</keyword>
<evidence type="ECO:0000256" key="5">
    <source>
        <dbReference type="ARBA" id="ARBA00023098"/>
    </source>
</evidence>
<accession>A0A2M8QAA0</accession>
<dbReference type="GO" id="GO:0008654">
    <property type="term" value="P:phospholipid biosynthetic process"/>
    <property type="evidence" value="ECO:0007669"/>
    <property type="project" value="UniProtKB-KW"/>
</dbReference>
<organism evidence="11 12">
    <name type="scientific">Candidatus Thermofonsia Clade 3 bacterium</name>
    <dbReference type="NCBI Taxonomy" id="2364212"/>
    <lineage>
        <taxon>Bacteria</taxon>
        <taxon>Bacillati</taxon>
        <taxon>Chloroflexota</taxon>
        <taxon>Candidatus Thermofontia</taxon>
        <taxon>Candidatus Thermofonsia Clade 3</taxon>
    </lineage>
</organism>
<dbReference type="PANTHER" id="PTHR30100">
    <property type="entry name" value="FATTY ACID/PHOSPHOLIPID SYNTHESIS PROTEIN PLSX"/>
    <property type="match status" value="1"/>
</dbReference>
<evidence type="ECO:0000256" key="1">
    <source>
        <dbReference type="ARBA" id="ARBA00001232"/>
    </source>
</evidence>
<dbReference type="GO" id="GO:0043811">
    <property type="term" value="F:phosphate:acyl-[acyl carrier protein] acyltransferase activity"/>
    <property type="evidence" value="ECO:0007669"/>
    <property type="project" value="UniProtKB-UniRule"/>
</dbReference>
<dbReference type="PANTHER" id="PTHR30100:SF1">
    <property type="entry name" value="PHOSPHATE ACYLTRANSFERASE"/>
    <property type="match status" value="1"/>
</dbReference>
<sequence length="342" mass="36309">MKIVLDAMGGDFGPGPNVEAAVSAAREFGWEIVLVGRQEMIRPLLVQHNTANLHLPIVHASEVIEMGEHPAQAVKTKKNSSMVVGMQMVRNGDADAFVTMGNTGGALAAALFHLGRIQGILRPALSAVFPTAKGWKLLLDVGANADCKPEYLAQFGLMGSLYAERVMGVRNPRVALMSNGEEETKGSALVQEAHLLLKKGPIHFIGNAEGRDLPAGNADVFVTDGFTGNVIIKLSEGMGDFIKGMLREEIMRTPKSKLGGLLIKDAIARISARTNYEEIGGAPLLGVDGVVIIGHGRSKARAIRSALMRAAEAVERGVVDAIERGLEALPRTTNVSAQTSAH</sequence>
<keyword evidence="5 10" id="KW-0443">Lipid metabolism</keyword>
<evidence type="ECO:0000256" key="4">
    <source>
        <dbReference type="ARBA" id="ARBA00022679"/>
    </source>
</evidence>
<dbReference type="SUPFAM" id="SSF53659">
    <property type="entry name" value="Isocitrate/Isopropylmalate dehydrogenase-like"/>
    <property type="match status" value="1"/>
</dbReference>
<keyword evidence="7 10" id="KW-1208">Phospholipid metabolism</keyword>
<proteinExistence type="inferred from homology"/>
<comment type="function">
    <text evidence="10">Catalyzes the reversible formation of acyl-phosphate (acyl-PO(4)) from acyl-[acyl-carrier-protein] (acyl-ACP). This enzyme utilizes acyl-ACP as fatty acyl donor, but not acyl-CoA.</text>
</comment>
<evidence type="ECO:0000256" key="10">
    <source>
        <dbReference type="HAMAP-Rule" id="MF_00019"/>
    </source>
</evidence>
<dbReference type="InterPro" id="IPR003664">
    <property type="entry name" value="FA_synthesis"/>
</dbReference>
<dbReference type="NCBIfam" id="TIGR00182">
    <property type="entry name" value="plsX"/>
    <property type="match status" value="1"/>
</dbReference>
<comment type="catalytic activity">
    <reaction evidence="1 10">
        <text>a fatty acyl-[ACP] + phosphate = an acyl phosphate + holo-[ACP]</text>
        <dbReference type="Rhea" id="RHEA:42292"/>
        <dbReference type="Rhea" id="RHEA-COMP:9685"/>
        <dbReference type="Rhea" id="RHEA-COMP:14125"/>
        <dbReference type="ChEBI" id="CHEBI:43474"/>
        <dbReference type="ChEBI" id="CHEBI:59918"/>
        <dbReference type="ChEBI" id="CHEBI:64479"/>
        <dbReference type="ChEBI" id="CHEBI:138651"/>
        <dbReference type="EC" id="2.3.1.274"/>
    </reaction>
</comment>
<keyword evidence="2 10" id="KW-0963">Cytoplasm</keyword>
<keyword evidence="6 10" id="KW-0594">Phospholipid biosynthesis</keyword>
<dbReference type="EC" id="2.3.1.274" evidence="8 10"/>
<dbReference type="HAMAP" id="MF_00019">
    <property type="entry name" value="PlsX"/>
    <property type="match status" value="1"/>
</dbReference>
<dbReference type="PIRSF" id="PIRSF002465">
    <property type="entry name" value="Phsphlp_syn_PlsX"/>
    <property type="match status" value="1"/>
</dbReference>
<evidence type="ECO:0000256" key="3">
    <source>
        <dbReference type="ARBA" id="ARBA00022516"/>
    </source>
</evidence>
<dbReference type="InterPro" id="IPR012281">
    <property type="entry name" value="Phospholipid_synth_PlsX-like"/>
</dbReference>
<reference evidence="11 12" key="1">
    <citation type="submission" date="2017-11" db="EMBL/GenBank/DDBJ databases">
        <title>Evolution of Phototrophy in the Chloroflexi Phylum Driven by Horizontal Gene Transfer.</title>
        <authorList>
            <person name="Ward L.M."/>
            <person name="Hemp J."/>
            <person name="Shih P.M."/>
            <person name="Mcglynn S.E."/>
            <person name="Fischer W."/>
        </authorList>
    </citation>
    <scope>NUCLEOTIDE SEQUENCE [LARGE SCALE GENOMIC DNA]</scope>
    <source>
        <strain evidence="11">JP3_7</strain>
    </source>
</reference>
<comment type="similarity">
    <text evidence="10">Belongs to the PlsX family.</text>
</comment>
<dbReference type="UniPathway" id="UPA00085"/>
<dbReference type="Pfam" id="PF02504">
    <property type="entry name" value="FA_synthesis"/>
    <property type="match status" value="1"/>
</dbReference>
<dbReference type="Proteomes" id="UP000230790">
    <property type="component" value="Unassembled WGS sequence"/>
</dbReference>
<comment type="subunit">
    <text evidence="9 10">Homodimer. Probably interacts with PlsY.</text>
</comment>
<dbReference type="GO" id="GO:0006633">
    <property type="term" value="P:fatty acid biosynthetic process"/>
    <property type="evidence" value="ECO:0007669"/>
    <property type="project" value="UniProtKB-UniRule"/>
</dbReference>
<keyword evidence="4 10" id="KW-0808">Transferase</keyword>
<dbReference type="AlphaFoldDB" id="A0A2M8QAA0"/>